<dbReference type="KEGG" id="tfr:BR63_00060"/>
<protein>
    <submittedName>
        <fullName evidence="2">Uncharacterized protein</fullName>
    </submittedName>
</protein>
<dbReference type="RefSeq" id="WP_034424449.1">
    <property type="nucleotide sequence ID" value="NZ_CP045798.1"/>
</dbReference>
<keyword evidence="1" id="KW-0812">Transmembrane</keyword>
<dbReference type="EMBL" id="CP045798">
    <property type="protein sequence ID" value="QNB44863.1"/>
    <property type="molecule type" value="Genomic_DNA"/>
</dbReference>
<reference evidence="2 3" key="1">
    <citation type="journal article" date="2019" name="Front. Microbiol.">
        <title>Thermoanaerosceptrum fracticalcis gen. nov. sp. nov., a Novel Fumarate-Fermenting Microorganism From a Deep Fractured Carbonate Aquifer of the US Great Basin.</title>
        <authorList>
            <person name="Hamilton-Brehm S.D."/>
            <person name="Stewart L.E."/>
            <person name="Zavarin M."/>
            <person name="Caldwell M."/>
            <person name="Lawson P.A."/>
            <person name="Onstott T.C."/>
            <person name="Grzymski J."/>
            <person name="Neveux I."/>
            <person name="Lollar B.S."/>
            <person name="Russell C.E."/>
            <person name="Moser D.P."/>
        </authorList>
    </citation>
    <scope>NUCLEOTIDE SEQUENCE [LARGE SCALE GENOMIC DNA]</scope>
    <source>
        <strain evidence="2 3">DRI-13</strain>
    </source>
</reference>
<organism evidence="2 3">
    <name type="scientific">Thermanaerosceptrum fracticalcis</name>
    <dbReference type="NCBI Taxonomy" id="1712410"/>
    <lineage>
        <taxon>Bacteria</taxon>
        <taxon>Bacillati</taxon>
        <taxon>Bacillota</taxon>
        <taxon>Clostridia</taxon>
        <taxon>Eubacteriales</taxon>
        <taxon>Peptococcaceae</taxon>
        <taxon>Thermanaerosceptrum</taxon>
    </lineage>
</organism>
<evidence type="ECO:0000256" key="1">
    <source>
        <dbReference type="SAM" id="Phobius"/>
    </source>
</evidence>
<name>A0A7G6DYF9_THEFR</name>
<sequence length="77" mass="7970">MDDWIFGALIAGAISGAIPMFLGASKNKLGLGFAGFMSCIVSALILGLLLAIPVSGIFVWLISKNSNQVSKENQKGG</sequence>
<feature type="transmembrane region" description="Helical" evidence="1">
    <location>
        <begin position="6"/>
        <end position="24"/>
    </location>
</feature>
<dbReference type="AlphaFoldDB" id="A0A7G6DYF9"/>
<feature type="transmembrane region" description="Helical" evidence="1">
    <location>
        <begin position="36"/>
        <end position="62"/>
    </location>
</feature>
<evidence type="ECO:0000313" key="2">
    <source>
        <dbReference type="EMBL" id="QNB44863.1"/>
    </source>
</evidence>
<keyword evidence="1" id="KW-1133">Transmembrane helix</keyword>
<keyword evidence="3" id="KW-1185">Reference proteome</keyword>
<dbReference type="OrthoDB" id="2876883at2"/>
<keyword evidence="1" id="KW-0472">Membrane</keyword>
<gene>
    <name evidence="2" type="ORF">BR63_00060</name>
</gene>
<dbReference type="Proteomes" id="UP000515847">
    <property type="component" value="Chromosome"/>
</dbReference>
<proteinExistence type="predicted"/>
<accession>A0A7G6DYF9</accession>
<evidence type="ECO:0000313" key="3">
    <source>
        <dbReference type="Proteomes" id="UP000515847"/>
    </source>
</evidence>